<dbReference type="Gene3D" id="3.30.1370.50">
    <property type="entry name" value="R3H-like domain"/>
    <property type="match status" value="1"/>
</dbReference>
<evidence type="ECO:0000313" key="2">
    <source>
        <dbReference type="EMBL" id="RBP41188.1"/>
    </source>
</evidence>
<dbReference type="SMART" id="SM00393">
    <property type="entry name" value="R3H"/>
    <property type="match status" value="1"/>
</dbReference>
<dbReference type="Proteomes" id="UP000253426">
    <property type="component" value="Unassembled WGS sequence"/>
</dbReference>
<proteinExistence type="predicted"/>
<dbReference type="OrthoDB" id="9794483at2"/>
<dbReference type="GO" id="GO:0003723">
    <property type="term" value="F:RNA binding"/>
    <property type="evidence" value="ECO:0007669"/>
    <property type="project" value="InterPro"/>
</dbReference>
<dbReference type="InterPro" id="IPR039247">
    <property type="entry name" value="KhpB"/>
</dbReference>
<dbReference type="CDD" id="cd02414">
    <property type="entry name" value="KH-II_Jag"/>
    <property type="match status" value="1"/>
</dbReference>
<dbReference type="InterPro" id="IPR015946">
    <property type="entry name" value="KH_dom-like_a/b"/>
</dbReference>
<accession>A0A366HFA7</accession>
<comment type="caution">
    <text evidence="2">The sequence shown here is derived from an EMBL/GenBank/DDBJ whole genome shotgun (WGS) entry which is preliminary data.</text>
</comment>
<dbReference type="Gene3D" id="3.30.300.20">
    <property type="match status" value="1"/>
</dbReference>
<name>A0A366HFA7_9BACT</name>
<feature type="domain" description="R3H" evidence="1">
    <location>
        <begin position="83"/>
        <end position="150"/>
    </location>
</feature>
<dbReference type="InterPro" id="IPR038008">
    <property type="entry name" value="Jag_KH"/>
</dbReference>
<dbReference type="Pfam" id="PF01424">
    <property type="entry name" value="R3H"/>
    <property type="match status" value="1"/>
</dbReference>
<keyword evidence="3" id="KW-1185">Reference proteome</keyword>
<dbReference type="InterPro" id="IPR001374">
    <property type="entry name" value="R3H_dom"/>
</dbReference>
<evidence type="ECO:0000259" key="1">
    <source>
        <dbReference type="PROSITE" id="PS51061"/>
    </source>
</evidence>
<dbReference type="PANTHER" id="PTHR35800">
    <property type="entry name" value="PROTEIN JAG"/>
    <property type="match status" value="1"/>
</dbReference>
<protein>
    <submittedName>
        <fullName evidence="2">R3H domain-containing protein</fullName>
    </submittedName>
</protein>
<sequence>MTPLEHSRKILDTMLGYLGFVVKIEEDDGPDGPTLQILTEEPDALIGRRGEVLDDIQYLVNRILQRREPKAPRIRVDVEYFRTMREDNMLEKVKQQAERVRATGHAIALNPMNSYYRRLVHNLFVDDPDIISESAQGDGRFKRITLKKRGSAGQGAVPAAGEAT</sequence>
<dbReference type="RefSeq" id="WP_113959839.1">
    <property type="nucleotide sequence ID" value="NZ_QNRR01000007.1"/>
</dbReference>
<dbReference type="EMBL" id="QNRR01000007">
    <property type="protein sequence ID" value="RBP41188.1"/>
    <property type="molecule type" value="Genomic_DNA"/>
</dbReference>
<dbReference type="InterPro" id="IPR036867">
    <property type="entry name" value="R3H_dom_sf"/>
</dbReference>
<organism evidence="2 3">
    <name type="scientific">Roseimicrobium gellanilyticum</name>
    <dbReference type="NCBI Taxonomy" id="748857"/>
    <lineage>
        <taxon>Bacteria</taxon>
        <taxon>Pseudomonadati</taxon>
        <taxon>Verrucomicrobiota</taxon>
        <taxon>Verrucomicrobiia</taxon>
        <taxon>Verrucomicrobiales</taxon>
        <taxon>Verrucomicrobiaceae</taxon>
        <taxon>Roseimicrobium</taxon>
    </lineage>
</organism>
<dbReference type="PANTHER" id="PTHR35800:SF1">
    <property type="entry name" value="RNA-BINDING PROTEIN KHPB"/>
    <property type="match status" value="1"/>
</dbReference>
<reference evidence="2 3" key="1">
    <citation type="submission" date="2018-06" db="EMBL/GenBank/DDBJ databases">
        <title>Genomic Encyclopedia of Type Strains, Phase IV (KMG-IV): sequencing the most valuable type-strain genomes for metagenomic binning, comparative biology and taxonomic classification.</title>
        <authorList>
            <person name="Goeker M."/>
        </authorList>
    </citation>
    <scope>NUCLEOTIDE SEQUENCE [LARGE SCALE GENOMIC DNA]</scope>
    <source>
        <strain evidence="2 3">DSM 25532</strain>
    </source>
</reference>
<evidence type="ECO:0000313" key="3">
    <source>
        <dbReference type="Proteomes" id="UP000253426"/>
    </source>
</evidence>
<gene>
    <name evidence="2" type="ORF">DES53_10717</name>
</gene>
<dbReference type="AlphaFoldDB" id="A0A366HFA7"/>
<dbReference type="PROSITE" id="PS51061">
    <property type="entry name" value="R3H"/>
    <property type="match status" value="1"/>
</dbReference>